<dbReference type="HOGENOM" id="CLU_1181563_0_0_1"/>
<dbReference type="OrthoDB" id="6611808at2759"/>
<dbReference type="AlphaFoldDB" id="D6X381"/>
<dbReference type="InParanoid" id="D6X381"/>
<proteinExistence type="predicted"/>
<evidence type="ECO:0000313" key="1">
    <source>
        <dbReference type="EMBL" id="EFA09789.1"/>
    </source>
</evidence>
<protein>
    <submittedName>
        <fullName evidence="1">Uncharacterized protein</fullName>
    </submittedName>
</protein>
<evidence type="ECO:0000313" key="2">
    <source>
        <dbReference type="Proteomes" id="UP000007266"/>
    </source>
</evidence>
<reference evidence="1 2" key="1">
    <citation type="journal article" date="2008" name="Nature">
        <title>The genome of the model beetle and pest Tribolium castaneum.</title>
        <authorList>
            <consortium name="Tribolium Genome Sequencing Consortium"/>
            <person name="Richards S."/>
            <person name="Gibbs R.A."/>
            <person name="Weinstock G.M."/>
            <person name="Brown S.J."/>
            <person name="Denell R."/>
            <person name="Beeman R.W."/>
            <person name="Gibbs R."/>
            <person name="Beeman R.W."/>
            <person name="Brown S.J."/>
            <person name="Bucher G."/>
            <person name="Friedrich M."/>
            <person name="Grimmelikhuijzen C.J."/>
            <person name="Klingler M."/>
            <person name="Lorenzen M."/>
            <person name="Richards S."/>
            <person name="Roth S."/>
            <person name="Schroder R."/>
            <person name="Tautz D."/>
            <person name="Zdobnov E.M."/>
            <person name="Muzny D."/>
            <person name="Gibbs R.A."/>
            <person name="Weinstock G.M."/>
            <person name="Attaway T."/>
            <person name="Bell S."/>
            <person name="Buhay C.J."/>
            <person name="Chandrabose M.N."/>
            <person name="Chavez D."/>
            <person name="Clerk-Blankenburg K.P."/>
            <person name="Cree A."/>
            <person name="Dao M."/>
            <person name="Davis C."/>
            <person name="Chacko J."/>
            <person name="Dinh H."/>
            <person name="Dugan-Rocha S."/>
            <person name="Fowler G."/>
            <person name="Garner T.T."/>
            <person name="Garnes J."/>
            <person name="Gnirke A."/>
            <person name="Hawes A."/>
            <person name="Hernandez J."/>
            <person name="Hines S."/>
            <person name="Holder M."/>
            <person name="Hume J."/>
            <person name="Jhangiani S.N."/>
            <person name="Joshi V."/>
            <person name="Khan Z.M."/>
            <person name="Jackson L."/>
            <person name="Kovar C."/>
            <person name="Kowis A."/>
            <person name="Lee S."/>
            <person name="Lewis L.R."/>
            <person name="Margolis J."/>
            <person name="Morgan M."/>
            <person name="Nazareth L.V."/>
            <person name="Nguyen N."/>
            <person name="Okwuonu G."/>
            <person name="Parker D."/>
            <person name="Richards S."/>
            <person name="Ruiz S.J."/>
            <person name="Santibanez J."/>
            <person name="Savard J."/>
            <person name="Scherer S.E."/>
            <person name="Schneider B."/>
            <person name="Sodergren E."/>
            <person name="Tautz D."/>
            <person name="Vattahil S."/>
            <person name="Villasana D."/>
            <person name="White C.S."/>
            <person name="Wright R."/>
            <person name="Park Y."/>
            <person name="Beeman R.W."/>
            <person name="Lord J."/>
            <person name="Oppert B."/>
            <person name="Lorenzen M."/>
            <person name="Brown S."/>
            <person name="Wang L."/>
            <person name="Savard J."/>
            <person name="Tautz D."/>
            <person name="Richards S."/>
            <person name="Weinstock G."/>
            <person name="Gibbs R.A."/>
            <person name="Liu Y."/>
            <person name="Worley K."/>
            <person name="Weinstock G."/>
            <person name="Elsik C.G."/>
            <person name="Reese J.T."/>
            <person name="Elhaik E."/>
            <person name="Landan G."/>
            <person name="Graur D."/>
            <person name="Arensburger P."/>
            <person name="Atkinson P."/>
            <person name="Beeman R.W."/>
            <person name="Beidler J."/>
            <person name="Brown S.J."/>
            <person name="Demuth J.P."/>
            <person name="Drury D.W."/>
            <person name="Du Y.Z."/>
            <person name="Fujiwara H."/>
            <person name="Lorenzen M."/>
            <person name="Maselli V."/>
            <person name="Osanai M."/>
            <person name="Park Y."/>
            <person name="Robertson H.M."/>
            <person name="Tu Z."/>
            <person name="Wang J.J."/>
            <person name="Wang S."/>
            <person name="Richards S."/>
            <person name="Song H."/>
            <person name="Zhang L."/>
            <person name="Sodergren E."/>
            <person name="Werner D."/>
            <person name="Stanke M."/>
            <person name="Morgenstern B."/>
            <person name="Solovyev V."/>
            <person name="Kosarev P."/>
            <person name="Brown G."/>
            <person name="Chen H.C."/>
            <person name="Ermolaeva O."/>
            <person name="Hlavina W."/>
            <person name="Kapustin Y."/>
            <person name="Kiryutin B."/>
            <person name="Kitts P."/>
            <person name="Maglott D."/>
            <person name="Pruitt K."/>
            <person name="Sapojnikov V."/>
            <person name="Souvorov A."/>
            <person name="Mackey A.J."/>
            <person name="Waterhouse R.M."/>
            <person name="Wyder S."/>
            <person name="Zdobnov E.M."/>
            <person name="Zdobnov E.M."/>
            <person name="Wyder S."/>
            <person name="Kriventseva E.V."/>
            <person name="Kadowaki T."/>
            <person name="Bork P."/>
            <person name="Aranda M."/>
            <person name="Bao R."/>
            <person name="Beermann A."/>
            <person name="Berns N."/>
            <person name="Bolognesi R."/>
            <person name="Bonneton F."/>
            <person name="Bopp D."/>
            <person name="Brown S.J."/>
            <person name="Bucher G."/>
            <person name="Butts T."/>
            <person name="Chaumot A."/>
            <person name="Denell R.E."/>
            <person name="Ferrier D.E."/>
            <person name="Friedrich M."/>
            <person name="Gordon C.M."/>
            <person name="Jindra M."/>
            <person name="Klingler M."/>
            <person name="Lan Q."/>
            <person name="Lattorff H.M."/>
            <person name="Laudet V."/>
            <person name="von Levetsow C."/>
            <person name="Liu Z."/>
            <person name="Lutz R."/>
            <person name="Lynch J.A."/>
            <person name="da Fonseca R.N."/>
            <person name="Posnien N."/>
            <person name="Reuter R."/>
            <person name="Roth S."/>
            <person name="Savard J."/>
            <person name="Schinko J.B."/>
            <person name="Schmitt C."/>
            <person name="Schoppmeier M."/>
            <person name="Schroder R."/>
            <person name="Shippy T.D."/>
            <person name="Simonnet F."/>
            <person name="Marques-Souza H."/>
            <person name="Tautz D."/>
            <person name="Tomoyasu Y."/>
            <person name="Trauner J."/>
            <person name="Van der Zee M."/>
            <person name="Vervoort M."/>
            <person name="Wittkopp N."/>
            <person name="Wimmer E.A."/>
            <person name="Yang X."/>
            <person name="Jones A.K."/>
            <person name="Sattelle D.B."/>
            <person name="Ebert P.R."/>
            <person name="Nelson D."/>
            <person name="Scott J.G."/>
            <person name="Beeman R.W."/>
            <person name="Muthukrishnan S."/>
            <person name="Kramer K.J."/>
            <person name="Arakane Y."/>
            <person name="Beeman R.W."/>
            <person name="Zhu Q."/>
            <person name="Hogenkamp D."/>
            <person name="Dixit R."/>
            <person name="Oppert B."/>
            <person name="Jiang H."/>
            <person name="Zou Z."/>
            <person name="Marshall J."/>
            <person name="Elpidina E."/>
            <person name="Vinokurov K."/>
            <person name="Oppert C."/>
            <person name="Zou Z."/>
            <person name="Evans J."/>
            <person name="Lu Z."/>
            <person name="Zhao P."/>
            <person name="Sumathipala N."/>
            <person name="Altincicek B."/>
            <person name="Vilcinskas A."/>
            <person name="Williams M."/>
            <person name="Hultmark D."/>
            <person name="Hetru C."/>
            <person name="Jiang H."/>
            <person name="Grimmelikhuijzen C.J."/>
            <person name="Hauser F."/>
            <person name="Cazzamali G."/>
            <person name="Williamson M."/>
            <person name="Park Y."/>
            <person name="Li B."/>
            <person name="Tanaka Y."/>
            <person name="Predel R."/>
            <person name="Neupert S."/>
            <person name="Schachtner J."/>
            <person name="Verleyen P."/>
            <person name="Raible F."/>
            <person name="Bork P."/>
            <person name="Friedrich M."/>
            <person name="Walden K.K."/>
            <person name="Robertson H.M."/>
            <person name="Angeli S."/>
            <person name="Foret S."/>
            <person name="Bucher G."/>
            <person name="Schuetz S."/>
            <person name="Maleszka R."/>
            <person name="Wimmer E.A."/>
            <person name="Beeman R.W."/>
            <person name="Lorenzen M."/>
            <person name="Tomoyasu Y."/>
            <person name="Miller S.C."/>
            <person name="Grossmann D."/>
            <person name="Bucher G."/>
        </authorList>
    </citation>
    <scope>NUCLEOTIDE SEQUENCE [LARGE SCALE GENOMIC DNA]</scope>
    <source>
        <strain evidence="1 2">Georgia GA2</strain>
    </source>
</reference>
<dbReference type="EMBL" id="KQ971372">
    <property type="protein sequence ID" value="EFA09789.1"/>
    <property type="molecule type" value="Genomic_DNA"/>
</dbReference>
<dbReference type="Proteomes" id="UP000007266">
    <property type="component" value="Linkage group 9"/>
</dbReference>
<reference evidence="1 2" key="2">
    <citation type="journal article" date="2010" name="Nucleic Acids Res.">
        <title>BeetleBase in 2010: revisions to provide comprehensive genomic information for Tribolium castaneum.</title>
        <authorList>
            <person name="Kim H.S."/>
            <person name="Murphy T."/>
            <person name="Xia J."/>
            <person name="Caragea D."/>
            <person name="Park Y."/>
            <person name="Beeman R.W."/>
            <person name="Lorenzen M.D."/>
            <person name="Butcher S."/>
            <person name="Manak J.R."/>
            <person name="Brown S.J."/>
        </authorList>
    </citation>
    <scope>GENOME REANNOTATION</scope>
    <source>
        <strain evidence="1 2">Georgia GA2</strain>
    </source>
</reference>
<accession>D6X381</accession>
<name>D6X381_TRICA</name>
<sequence>MACHNGTSLLAELSDLVQQIGDCQPCSCCPPPQCIPCNVPYAQVTMTCPPPILVPTQPQPVKPLQLPCPPAPPSPPILTPEEAERSRYDNFYNNYNIDWHNDSSSCKDHDHDHCCTPEKQRGQTVDGKTPCCEDYTKNKQQDECRPLPGCPTGFKPCTMKLTPPPGCDPCGIWCAQVQPCPPKPKKKSKKYEPGPCTRPCCKHWKPKEGPCLYDDPCKAHCFNHPPGIKPSGRYP</sequence>
<organism evidence="1 2">
    <name type="scientific">Tribolium castaneum</name>
    <name type="common">Red flour beetle</name>
    <dbReference type="NCBI Taxonomy" id="7070"/>
    <lineage>
        <taxon>Eukaryota</taxon>
        <taxon>Metazoa</taxon>
        <taxon>Ecdysozoa</taxon>
        <taxon>Arthropoda</taxon>
        <taxon>Hexapoda</taxon>
        <taxon>Insecta</taxon>
        <taxon>Pterygota</taxon>
        <taxon>Neoptera</taxon>
        <taxon>Endopterygota</taxon>
        <taxon>Coleoptera</taxon>
        <taxon>Polyphaga</taxon>
        <taxon>Cucujiformia</taxon>
        <taxon>Tenebrionidae</taxon>
        <taxon>Tenebrionidae incertae sedis</taxon>
        <taxon>Tribolium</taxon>
    </lineage>
</organism>
<gene>
    <name evidence="1" type="primary">AUGUSTUS-3.0.2_11931</name>
    <name evidence="1" type="ORF">TcasGA2_TC011931</name>
</gene>
<keyword evidence="2" id="KW-1185">Reference proteome</keyword>